<evidence type="ECO:0008006" key="4">
    <source>
        <dbReference type="Google" id="ProtNLM"/>
    </source>
</evidence>
<name>B6Q7Z0_TALMQ</name>
<dbReference type="PhylomeDB" id="B6Q7Z0"/>
<dbReference type="OrthoDB" id="4222480at2759"/>
<accession>B6Q7Z0</accession>
<keyword evidence="3" id="KW-1185">Reference proteome</keyword>
<sequence length="533" mass="60784">MTPMPWGHMLRLLLVTILLVLFVYSILGQRGTQNSLRRASRSLQKSASPAATFSSTTDCKEWLQQNLASIIYNYGVNETLSGAVSLRDCLKRDEAAQAREKIQELLIAYPLFSRPGGEQEPLWEILRILPNLESVRCDRYSDACRLLSLQIPKANNSWKIHVDDGIWKKVDPLIECSSNSLGYYGGESDETLDRLYHTLVSCSNTRSLSFSLSQSTCVIGDNRRSFLWKKDDRLTVSDTSNAEQWRTSMDWSKLKRLDLSLPSNLFLETFRGELDGLESLVLRHTSGFWGDEQPLCAFDATGDELRQNYSSFIAALPPLRDLSISGMGRPLNMTPILETHGVSLEKLSIHEFEHDCRYNTGNATWVRPVLSVSEVEEIILSAPNLKELTLDVYRSSNKWPNTMLKTLAKFPHLAQLTLNLDLEDPRRSKYVEWCSMKESVRDKYCTINKLMEPQLNYTTAEKIFQTIRQYQAGTKLRNLTVSAGDFGRRVGGGLRAIPNHELNKPVLYDCWMEENIVKCRDRHCDGFDDDLFL</sequence>
<dbReference type="EMBL" id="DS995899">
    <property type="protein sequence ID" value="EEA26753.1"/>
    <property type="molecule type" value="Genomic_DNA"/>
</dbReference>
<dbReference type="SUPFAM" id="SSF52047">
    <property type="entry name" value="RNI-like"/>
    <property type="match status" value="1"/>
</dbReference>
<feature type="chain" id="PRO_5002847771" description="F-box domain protein" evidence="1">
    <location>
        <begin position="29"/>
        <end position="533"/>
    </location>
</feature>
<evidence type="ECO:0000313" key="3">
    <source>
        <dbReference type="Proteomes" id="UP000001294"/>
    </source>
</evidence>
<dbReference type="HOGENOM" id="CLU_510998_0_0_1"/>
<evidence type="ECO:0000256" key="1">
    <source>
        <dbReference type="SAM" id="SignalP"/>
    </source>
</evidence>
<dbReference type="AlphaFoldDB" id="B6Q7Z0"/>
<protein>
    <recommendedName>
        <fullName evidence="4">F-box domain protein</fullName>
    </recommendedName>
</protein>
<keyword evidence="1" id="KW-0732">Signal</keyword>
<evidence type="ECO:0000313" key="2">
    <source>
        <dbReference type="EMBL" id="EEA26753.1"/>
    </source>
</evidence>
<gene>
    <name evidence="2" type="ORF">PMAA_016720</name>
</gene>
<organism evidence="2 3">
    <name type="scientific">Talaromyces marneffei (strain ATCC 18224 / CBS 334.59 / QM 7333)</name>
    <name type="common">Penicillium marneffei</name>
    <dbReference type="NCBI Taxonomy" id="441960"/>
    <lineage>
        <taxon>Eukaryota</taxon>
        <taxon>Fungi</taxon>
        <taxon>Dikarya</taxon>
        <taxon>Ascomycota</taxon>
        <taxon>Pezizomycotina</taxon>
        <taxon>Eurotiomycetes</taxon>
        <taxon>Eurotiomycetidae</taxon>
        <taxon>Eurotiales</taxon>
        <taxon>Trichocomaceae</taxon>
        <taxon>Talaromyces</taxon>
        <taxon>Talaromyces sect. Talaromyces</taxon>
    </lineage>
</organism>
<reference evidence="3" key="1">
    <citation type="journal article" date="2015" name="Genome Announc.">
        <title>Genome sequence of the AIDS-associated pathogen Penicillium marneffei (ATCC18224) and its near taxonomic relative Talaromyces stipitatus (ATCC10500).</title>
        <authorList>
            <person name="Nierman W.C."/>
            <person name="Fedorova-Abrams N.D."/>
            <person name="Andrianopoulos A."/>
        </authorList>
    </citation>
    <scope>NUCLEOTIDE SEQUENCE [LARGE SCALE GENOMIC DNA]</scope>
    <source>
        <strain evidence="3">ATCC 18224 / CBS 334.59 / QM 7333</strain>
    </source>
</reference>
<dbReference type="Proteomes" id="UP000001294">
    <property type="component" value="Unassembled WGS sequence"/>
</dbReference>
<feature type="signal peptide" evidence="1">
    <location>
        <begin position="1"/>
        <end position="28"/>
    </location>
</feature>
<dbReference type="STRING" id="441960.B6Q7Z0"/>
<dbReference type="VEuPathDB" id="FungiDB:PMAA_016720"/>
<proteinExistence type="predicted"/>